<dbReference type="GO" id="GO:0016787">
    <property type="term" value="F:hydrolase activity"/>
    <property type="evidence" value="ECO:0007669"/>
    <property type="project" value="UniProtKB-KW"/>
</dbReference>
<evidence type="ECO:0000313" key="3">
    <source>
        <dbReference type="Proteomes" id="UP000564806"/>
    </source>
</evidence>
<dbReference type="InterPro" id="IPR050266">
    <property type="entry name" value="AB_hydrolase_sf"/>
</dbReference>
<dbReference type="RefSeq" id="WP_175372352.1">
    <property type="nucleotide sequence ID" value="NZ_JABWCS010000211.1"/>
</dbReference>
<dbReference type="PRINTS" id="PR00111">
    <property type="entry name" value="ABHYDROLASE"/>
</dbReference>
<sequence length="283" mass="31728">MDQQSLYKTEAGKAAVLEIYHQLLNKITVPYEELFLNTRYGKTYVIASGSVTSPPLILLHGSGSNATMWVGDISHYSKSYRVYALDIPGDPGKSEDIRHPLKSDAYAEWMNDVLRALHLEQATLIGISLGAWMAVNYAVKHPEKVDKLVLMSPSGIGPQRASFLFKAMPFLLMGEKGRDKVSRLVNGIVELPEQSMQNTKIIARHFRFRSETVPIFTDQELGHLKMPVLLIAGERDVMLHSRKTAERLSSLLPHANIQLLPEYGHVLIRQTPRILPFLSGNSK</sequence>
<organism evidence="2 3">
    <name type="scientific">Paenibacillus agri</name>
    <dbReference type="NCBI Taxonomy" id="2744309"/>
    <lineage>
        <taxon>Bacteria</taxon>
        <taxon>Bacillati</taxon>
        <taxon>Bacillota</taxon>
        <taxon>Bacilli</taxon>
        <taxon>Bacillales</taxon>
        <taxon>Paenibacillaceae</taxon>
        <taxon>Paenibacillus</taxon>
    </lineage>
</organism>
<feature type="domain" description="AB hydrolase-1" evidence="1">
    <location>
        <begin position="54"/>
        <end position="173"/>
    </location>
</feature>
<proteinExistence type="predicted"/>
<dbReference type="InterPro" id="IPR029058">
    <property type="entry name" value="AB_hydrolase_fold"/>
</dbReference>
<comment type="caution">
    <text evidence="2">The sequence shown here is derived from an EMBL/GenBank/DDBJ whole genome shotgun (WGS) entry which is preliminary data.</text>
</comment>
<evidence type="ECO:0000259" key="1">
    <source>
        <dbReference type="Pfam" id="PF00561"/>
    </source>
</evidence>
<gene>
    <name evidence="2" type="ORF">HPT30_16065</name>
</gene>
<protein>
    <submittedName>
        <fullName evidence="2">Alpha/beta hydrolase</fullName>
    </submittedName>
</protein>
<reference evidence="2" key="1">
    <citation type="submission" date="2020-06" db="EMBL/GenBank/DDBJ databases">
        <title>Paenibacillus sp. nov., isolated from soil.</title>
        <authorList>
            <person name="Seo Y.L."/>
        </authorList>
    </citation>
    <scope>NUCLEOTIDE SEQUENCE [LARGE SCALE GENOMIC DNA]</scope>
    <source>
        <strain evidence="2">JW14</strain>
    </source>
</reference>
<dbReference type="Proteomes" id="UP000564806">
    <property type="component" value="Unassembled WGS sequence"/>
</dbReference>
<dbReference type="Gene3D" id="3.40.50.1820">
    <property type="entry name" value="alpha/beta hydrolase"/>
    <property type="match status" value="1"/>
</dbReference>
<dbReference type="InterPro" id="IPR000073">
    <property type="entry name" value="AB_hydrolase_1"/>
</dbReference>
<dbReference type="GO" id="GO:0016020">
    <property type="term" value="C:membrane"/>
    <property type="evidence" value="ECO:0007669"/>
    <property type="project" value="TreeGrafter"/>
</dbReference>
<dbReference type="Pfam" id="PF00561">
    <property type="entry name" value="Abhydrolase_1"/>
    <property type="match status" value="1"/>
</dbReference>
<dbReference type="PANTHER" id="PTHR43798">
    <property type="entry name" value="MONOACYLGLYCEROL LIPASE"/>
    <property type="match status" value="1"/>
</dbReference>
<dbReference type="PANTHER" id="PTHR43798:SF33">
    <property type="entry name" value="HYDROLASE, PUTATIVE (AFU_ORTHOLOGUE AFUA_2G14860)-RELATED"/>
    <property type="match status" value="1"/>
</dbReference>
<accession>A0A850EVE9</accession>
<evidence type="ECO:0000313" key="2">
    <source>
        <dbReference type="EMBL" id="NUU61861.1"/>
    </source>
</evidence>
<keyword evidence="2" id="KW-0378">Hydrolase</keyword>
<dbReference type="SUPFAM" id="SSF53474">
    <property type="entry name" value="alpha/beta-Hydrolases"/>
    <property type="match status" value="1"/>
</dbReference>
<dbReference type="EMBL" id="JABWCS010000211">
    <property type="protein sequence ID" value="NUU61861.1"/>
    <property type="molecule type" value="Genomic_DNA"/>
</dbReference>
<dbReference type="AlphaFoldDB" id="A0A850EVE9"/>
<name>A0A850EVE9_9BACL</name>
<keyword evidence="3" id="KW-1185">Reference proteome</keyword>